<dbReference type="AlphaFoldDB" id="A0A8H7RZQ2"/>
<dbReference type="InterPro" id="IPR005135">
    <property type="entry name" value="Endo/exonuclease/phosphatase"/>
</dbReference>
<keyword evidence="5" id="KW-0812">Transmembrane</keyword>
<feature type="compositionally biased region" description="Polar residues" evidence="4">
    <location>
        <begin position="35"/>
        <end position="45"/>
    </location>
</feature>
<dbReference type="GO" id="GO:0005576">
    <property type="term" value="C:extracellular region"/>
    <property type="evidence" value="ECO:0007669"/>
    <property type="project" value="InterPro"/>
</dbReference>
<evidence type="ECO:0000256" key="3">
    <source>
        <dbReference type="ARBA" id="ARBA00022801"/>
    </source>
</evidence>
<dbReference type="EMBL" id="JAEPRB010000172">
    <property type="protein sequence ID" value="KAG2219600.1"/>
    <property type="molecule type" value="Genomic_DNA"/>
</dbReference>
<feature type="domain" description="Endonuclease/exonuclease/phosphatase" evidence="6">
    <location>
        <begin position="229"/>
        <end position="532"/>
    </location>
</feature>
<dbReference type="Proteomes" id="UP000646827">
    <property type="component" value="Unassembled WGS sequence"/>
</dbReference>
<dbReference type="PANTHER" id="PTHR16320:SF1">
    <property type="entry name" value="SPHINGOMYELINASE DDB_G0288017"/>
    <property type="match status" value="1"/>
</dbReference>
<organism evidence="7 8">
    <name type="scientific">Circinella minor</name>
    <dbReference type="NCBI Taxonomy" id="1195481"/>
    <lineage>
        <taxon>Eukaryota</taxon>
        <taxon>Fungi</taxon>
        <taxon>Fungi incertae sedis</taxon>
        <taxon>Mucoromycota</taxon>
        <taxon>Mucoromycotina</taxon>
        <taxon>Mucoromycetes</taxon>
        <taxon>Mucorales</taxon>
        <taxon>Lichtheimiaceae</taxon>
        <taxon>Circinella</taxon>
    </lineage>
</organism>
<comment type="similarity">
    <text evidence="1">Belongs to the neutral sphingomyelinase family.</text>
</comment>
<keyword evidence="8" id="KW-1185">Reference proteome</keyword>
<name>A0A8H7RZQ2_9FUNG</name>
<dbReference type="Pfam" id="PF03372">
    <property type="entry name" value="Exo_endo_phos"/>
    <property type="match status" value="1"/>
</dbReference>
<evidence type="ECO:0000256" key="2">
    <source>
        <dbReference type="ARBA" id="ARBA00012369"/>
    </source>
</evidence>
<evidence type="ECO:0000256" key="4">
    <source>
        <dbReference type="SAM" id="MobiDB-lite"/>
    </source>
</evidence>
<dbReference type="EC" id="3.1.4.12" evidence="2"/>
<dbReference type="InterPro" id="IPR038772">
    <property type="entry name" value="Sph/SMPD2-like"/>
</dbReference>
<feature type="compositionally biased region" description="Basic and acidic residues" evidence="4">
    <location>
        <begin position="1"/>
        <end position="24"/>
    </location>
</feature>
<dbReference type="InterPro" id="IPR017766">
    <property type="entry name" value="Sphingomyelinase/PLipase_C"/>
</dbReference>
<keyword evidence="5" id="KW-0472">Membrane</keyword>
<sequence>MNTTHDDNAERITLRSHEGARHSEPLITDDESEFGHTNDQLQQPQQRHDDSESNNNNNDDHGSNDNDEEQQQPLLRRTYSQESGISTDSAPPPYEFYPPAKTFLGRAFNWIRAIPRIPRRHQAIALPLHQRFHSHHHSDSLSSTSIDSFASSAYPATCCSYYYHVCLGRLPRATLPVWLARCRWVLICISIFAIILFAFLLFCSIFFAPASLSPATLPDLQTNSSGRFLTLNIFMRPPGVTNNWSDYKEERLDYIVRYILPQYDVVAFQEAFAFGTRRKDRLIQRGRNMGYNHHVESPRHFPWDLGVDGGLLIMSRFPIRTFNTMEYPRGIHSDWLAYKGALHALIEFNPTQSIHLYTTHAQASYSQLSHQVDMQVRMSQFAQFHQFIKETSQRDNNIPMLLLGDFNVDAAVHDGSITEPSRSSSVEYQLMMDVLDGKGIERKKLYSVDNYNKEKEDTSNQKRQNGGKRLLYQDMYRLTLSDKVYAHYGYHPVTFGDIILNKNGEIEPAETILTDSEQVMTVQSIDRILWEQDRGKASSMFIRDAQVEKFLVQSNDMMSEYDKLQSPFTQISDHYGLSCVVQLS</sequence>
<protein>
    <recommendedName>
        <fullName evidence="2">sphingomyelin phosphodiesterase</fullName>
        <ecNumber evidence="2">3.1.4.12</ecNumber>
    </recommendedName>
</protein>
<dbReference type="Gene3D" id="3.60.10.10">
    <property type="entry name" value="Endonuclease/exonuclease/phosphatase"/>
    <property type="match status" value="1"/>
</dbReference>
<keyword evidence="5" id="KW-1133">Transmembrane helix</keyword>
<evidence type="ECO:0000256" key="1">
    <source>
        <dbReference type="ARBA" id="ARBA00006335"/>
    </source>
</evidence>
<gene>
    <name evidence="7" type="ORF">INT45_004851</name>
</gene>
<dbReference type="GO" id="GO:0004767">
    <property type="term" value="F:sphingomyelin phosphodiesterase activity"/>
    <property type="evidence" value="ECO:0007669"/>
    <property type="project" value="UniProtKB-EC"/>
</dbReference>
<proteinExistence type="inferred from homology"/>
<reference evidence="7 8" key="1">
    <citation type="submission" date="2020-12" db="EMBL/GenBank/DDBJ databases">
        <title>Metabolic potential, ecology and presence of endohyphal bacteria is reflected in genomic diversity of Mucoromycotina.</title>
        <authorList>
            <person name="Muszewska A."/>
            <person name="Okrasinska A."/>
            <person name="Steczkiewicz K."/>
            <person name="Drgas O."/>
            <person name="Orlowska M."/>
            <person name="Perlinska-Lenart U."/>
            <person name="Aleksandrzak-Piekarczyk T."/>
            <person name="Szatraj K."/>
            <person name="Zielenkiewicz U."/>
            <person name="Pilsyk S."/>
            <person name="Malc E."/>
            <person name="Mieczkowski P."/>
            <person name="Kruszewska J.S."/>
            <person name="Biernat P."/>
            <person name="Pawlowska J."/>
        </authorList>
    </citation>
    <scope>NUCLEOTIDE SEQUENCE [LARGE SCALE GENOMIC DNA]</scope>
    <source>
        <strain evidence="7 8">CBS 142.35</strain>
    </source>
</reference>
<evidence type="ECO:0000313" key="7">
    <source>
        <dbReference type="EMBL" id="KAG2219600.1"/>
    </source>
</evidence>
<comment type="caution">
    <text evidence="7">The sequence shown here is derived from an EMBL/GenBank/DDBJ whole genome shotgun (WGS) entry which is preliminary data.</text>
</comment>
<feature type="transmembrane region" description="Helical" evidence="5">
    <location>
        <begin position="184"/>
        <end position="208"/>
    </location>
</feature>
<evidence type="ECO:0000256" key="5">
    <source>
        <dbReference type="SAM" id="Phobius"/>
    </source>
</evidence>
<dbReference type="InterPro" id="IPR036691">
    <property type="entry name" value="Endo/exonu/phosph_ase_sf"/>
</dbReference>
<dbReference type="SUPFAM" id="SSF56219">
    <property type="entry name" value="DNase I-like"/>
    <property type="match status" value="1"/>
</dbReference>
<feature type="region of interest" description="Disordered" evidence="4">
    <location>
        <begin position="1"/>
        <end position="70"/>
    </location>
</feature>
<dbReference type="OrthoDB" id="40902at2759"/>
<evidence type="ECO:0000259" key="6">
    <source>
        <dbReference type="Pfam" id="PF03372"/>
    </source>
</evidence>
<dbReference type="CDD" id="cd09078">
    <property type="entry name" value="nSMase"/>
    <property type="match status" value="1"/>
</dbReference>
<accession>A0A8H7RZQ2</accession>
<dbReference type="PANTHER" id="PTHR16320">
    <property type="entry name" value="SPHINGOMYELINASE FAMILY MEMBER"/>
    <property type="match status" value="1"/>
</dbReference>
<keyword evidence="3" id="KW-0378">Hydrolase</keyword>
<evidence type="ECO:0000313" key="8">
    <source>
        <dbReference type="Proteomes" id="UP000646827"/>
    </source>
</evidence>
<dbReference type="GO" id="GO:0005737">
    <property type="term" value="C:cytoplasm"/>
    <property type="evidence" value="ECO:0007669"/>
    <property type="project" value="TreeGrafter"/>
</dbReference>